<evidence type="ECO:0000313" key="1">
    <source>
        <dbReference type="EMBL" id="OWZ17976.1"/>
    </source>
</evidence>
<accession>A0A225WJS2</accession>
<comment type="caution">
    <text evidence="1">The sequence shown here is derived from an EMBL/GenBank/DDBJ whole genome shotgun (WGS) entry which is preliminary data.</text>
</comment>
<dbReference type="AlphaFoldDB" id="A0A225WJS2"/>
<name>A0A225WJS2_9STRA</name>
<organism evidence="1 2">
    <name type="scientific">Phytophthora megakarya</name>
    <dbReference type="NCBI Taxonomy" id="4795"/>
    <lineage>
        <taxon>Eukaryota</taxon>
        <taxon>Sar</taxon>
        <taxon>Stramenopiles</taxon>
        <taxon>Oomycota</taxon>
        <taxon>Peronosporomycetes</taxon>
        <taxon>Peronosporales</taxon>
        <taxon>Peronosporaceae</taxon>
        <taxon>Phytophthora</taxon>
    </lineage>
</organism>
<dbReference type="EMBL" id="NBNE01000661">
    <property type="protein sequence ID" value="OWZ17976.1"/>
    <property type="molecule type" value="Genomic_DNA"/>
</dbReference>
<reference evidence="2" key="1">
    <citation type="submission" date="2017-03" db="EMBL/GenBank/DDBJ databases">
        <title>Phytopthora megakarya and P. palmivora, two closely related causual agents of cacao black pod achieved similar genome size and gene model numbers by different mechanisms.</title>
        <authorList>
            <person name="Ali S."/>
            <person name="Shao J."/>
            <person name="Larry D.J."/>
            <person name="Kronmiller B."/>
            <person name="Shen D."/>
            <person name="Strem M.D."/>
            <person name="Melnick R.L."/>
            <person name="Guiltinan M.J."/>
            <person name="Tyler B.M."/>
            <person name="Meinhardt L.W."/>
            <person name="Bailey B.A."/>
        </authorList>
    </citation>
    <scope>NUCLEOTIDE SEQUENCE [LARGE SCALE GENOMIC DNA]</scope>
    <source>
        <strain evidence="2">zdho120</strain>
    </source>
</reference>
<protein>
    <submittedName>
        <fullName evidence="1">Copia type Polyprotein</fullName>
    </submittedName>
</protein>
<gene>
    <name evidence="1" type="ORF">PHMEG_0008005</name>
</gene>
<sequence>METKLILALNDTDTASTWPDIVYVCGGPTQQICHKAQRSSLLAQQENPLRYWVSTNTTEIMYEKESTVYTANELVVEGICDSGWGNDPDTGHSATRYRSWRCGPMYTEATDDNGPEHRRSRVFPSVTTEFRLGIDNQAALAMTSNPTFSCRTRKTLN</sequence>
<dbReference type="Proteomes" id="UP000198211">
    <property type="component" value="Unassembled WGS sequence"/>
</dbReference>
<proteinExistence type="predicted"/>
<evidence type="ECO:0000313" key="2">
    <source>
        <dbReference type="Proteomes" id="UP000198211"/>
    </source>
</evidence>
<keyword evidence="2" id="KW-1185">Reference proteome</keyword>